<evidence type="ECO:0000256" key="1">
    <source>
        <dbReference type="ARBA" id="ARBA00001974"/>
    </source>
</evidence>
<dbReference type="InterPro" id="IPR050493">
    <property type="entry name" value="FAD-dep_Monooxygenase_BioMet"/>
</dbReference>
<dbReference type="Proteomes" id="UP001160390">
    <property type="component" value="Unassembled WGS sequence"/>
</dbReference>
<evidence type="ECO:0000313" key="6">
    <source>
        <dbReference type="Proteomes" id="UP001160390"/>
    </source>
</evidence>
<dbReference type="PANTHER" id="PTHR13789">
    <property type="entry name" value="MONOOXYGENASE"/>
    <property type="match status" value="1"/>
</dbReference>
<feature type="non-terminal residue" evidence="5">
    <location>
        <position position="204"/>
    </location>
</feature>
<dbReference type="SUPFAM" id="SSF51905">
    <property type="entry name" value="FAD/NAD(P)-binding domain"/>
    <property type="match status" value="1"/>
</dbReference>
<dbReference type="GO" id="GO:0004497">
    <property type="term" value="F:monooxygenase activity"/>
    <property type="evidence" value="ECO:0007669"/>
    <property type="project" value="UniProtKB-KW"/>
</dbReference>
<proteinExistence type="inferred from homology"/>
<evidence type="ECO:0000313" key="5">
    <source>
        <dbReference type="EMBL" id="CAI6059681.1"/>
    </source>
</evidence>
<evidence type="ECO:0000256" key="4">
    <source>
        <dbReference type="ARBA" id="ARBA00023033"/>
    </source>
</evidence>
<dbReference type="Gene3D" id="3.50.50.60">
    <property type="entry name" value="FAD/NAD(P)-binding domain"/>
    <property type="match status" value="1"/>
</dbReference>
<organism evidence="5 6">
    <name type="scientific">Clonostachys chloroleuca</name>
    <dbReference type="NCBI Taxonomy" id="1926264"/>
    <lineage>
        <taxon>Eukaryota</taxon>
        <taxon>Fungi</taxon>
        <taxon>Dikarya</taxon>
        <taxon>Ascomycota</taxon>
        <taxon>Pezizomycotina</taxon>
        <taxon>Sordariomycetes</taxon>
        <taxon>Hypocreomycetidae</taxon>
        <taxon>Hypocreales</taxon>
        <taxon>Bionectriaceae</taxon>
        <taxon>Clonostachys</taxon>
    </lineage>
</organism>
<sequence length="204" mass="22153">MMEEVAKITIDAQRTSHNLDGSIAAPPLEFEFNMKGAAKHAVFPLYLEIPIHWDINIINFGEDLDVKRGFAIRADGHRYTADVVIAADGLGSKSHRISRLEQDNQGTAMESWSSFVSSAKLLQSLPPVDKLDPLIIGMLESLPGDRIVAWKLCMRKSQPTWSSPGGHVVQVGDSAHSYIPTSGSGGTMALEDSASIAECLRPGR</sequence>
<evidence type="ECO:0000256" key="2">
    <source>
        <dbReference type="ARBA" id="ARBA00007992"/>
    </source>
</evidence>
<gene>
    <name evidence="5" type="ORF">CCHLO57077_00015833</name>
</gene>
<keyword evidence="6" id="KW-1185">Reference proteome</keyword>
<comment type="cofactor">
    <cofactor evidence="1">
        <name>FAD</name>
        <dbReference type="ChEBI" id="CHEBI:57692"/>
    </cofactor>
</comment>
<dbReference type="EMBL" id="CABFNP030000615">
    <property type="protein sequence ID" value="CAI6059681.1"/>
    <property type="molecule type" value="Genomic_DNA"/>
</dbReference>
<dbReference type="AlphaFoldDB" id="A0AA35LSJ1"/>
<comment type="caution">
    <text evidence="5">The sequence shown here is derived from an EMBL/GenBank/DDBJ whole genome shotgun (WGS) entry which is preliminary data.</text>
</comment>
<reference evidence="5" key="1">
    <citation type="submission" date="2023-01" db="EMBL/GenBank/DDBJ databases">
        <authorList>
            <person name="Piombo E."/>
        </authorList>
    </citation>
    <scope>NUCLEOTIDE SEQUENCE</scope>
</reference>
<evidence type="ECO:0008006" key="7">
    <source>
        <dbReference type="Google" id="ProtNLM"/>
    </source>
</evidence>
<comment type="similarity">
    <text evidence="2">Belongs to the paxM FAD-dependent monooxygenase family.</text>
</comment>
<keyword evidence="3" id="KW-0560">Oxidoreductase</keyword>
<keyword evidence="4" id="KW-0503">Monooxygenase</keyword>
<accession>A0AA35LSJ1</accession>
<dbReference type="PANTHER" id="PTHR13789:SF315">
    <property type="entry name" value="FAD-DEPENDENT MONOOXYGENASE MDPD"/>
    <property type="match status" value="1"/>
</dbReference>
<evidence type="ECO:0000256" key="3">
    <source>
        <dbReference type="ARBA" id="ARBA00023002"/>
    </source>
</evidence>
<name>A0AA35LSJ1_9HYPO</name>
<protein>
    <recommendedName>
        <fullName evidence="7">FAD-binding domain-containing protein</fullName>
    </recommendedName>
</protein>
<dbReference type="InterPro" id="IPR036188">
    <property type="entry name" value="FAD/NAD-bd_sf"/>
</dbReference>